<dbReference type="EMBL" id="OV651816">
    <property type="protein sequence ID" value="CAH1109819.1"/>
    <property type="molecule type" value="Genomic_DNA"/>
</dbReference>
<proteinExistence type="predicted"/>
<feature type="chain" id="PRO_5040180341" evidence="2">
    <location>
        <begin position="23"/>
        <end position="1248"/>
    </location>
</feature>
<evidence type="ECO:0000256" key="2">
    <source>
        <dbReference type="SAM" id="SignalP"/>
    </source>
</evidence>
<keyword evidence="4" id="KW-1185">Reference proteome</keyword>
<feature type="coiled-coil region" evidence="1">
    <location>
        <begin position="667"/>
        <end position="705"/>
    </location>
</feature>
<feature type="coiled-coil region" evidence="1">
    <location>
        <begin position="1045"/>
        <end position="1142"/>
    </location>
</feature>
<feature type="coiled-coil region" evidence="1">
    <location>
        <begin position="602"/>
        <end position="640"/>
    </location>
</feature>
<organism evidence="3 4">
    <name type="scientific">Psylliodes chrysocephalus</name>
    <dbReference type="NCBI Taxonomy" id="3402493"/>
    <lineage>
        <taxon>Eukaryota</taxon>
        <taxon>Metazoa</taxon>
        <taxon>Ecdysozoa</taxon>
        <taxon>Arthropoda</taxon>
        <taxon>Hexapoda</taxon>
        <taxon>Insecta</taxon>
        <taxon>Pterygota</taxon>
        <taxon>Neoptera</taxon>
        <taxon>Endopterygota</taxon>
        <taxon>Coleoptera</taxon>
        <taxon>Polyphaga</taxon>
        <taxon>Cucujiformia</taxon>
        <taxon>Chrysomeloidea</taxon>
        <taxon>Chrysomelidae</taxon>
        <taxon>Galerucinae</taxon>
        <taxon>Alticini</taxon>
        <taxon>Psylliodes</taxon>
    </lineage>
</organism>
<dbReference type="AlphaFoldDB" id="A0A9P0GBT3"/>
<accession>A0A9P0GBT3</accession>
<keyword evidence="2" id="KW-0732">Signal</keyword>
<name>A0A9P0GBT3_9CUCU</name>
<feature type="signal peptide" evidence="2">
    <location>
        <begin position="1"/>
        <end position="22"/>
    </location>
</feature>
<keyword evidence="1" id="KW-0175">Coiled coil</keyword>
<evidence type="ECO:0000313" key="4">
    <source>
        <dbReference type="Proteomes" id="UP001153636"/>
    </source>
</evidence>
<evidence type="ECO:0000256" key="1">
    <source>
        <dbReference type="SAM" id="Coils"/>
    </source>
</evidence>
<feature type="coiled-coil region" evidence="1">
    <location>
        <begin position="512"/>
        <end position="546"/>
    </location>
</feature>
<evidence type="ECO:0000313" key="3">
    <source>
        <dbReference type="EMBL" id="CAH1109819.1"/>
    </source>
</evidence>
<dbReference type="OrthoDB" id="6728260at2759"/>
<dbReference type="Proteomes" id="UP001153636">
    <property type="component" value="Chromosome 4"/>
</dbReference>
<reference evidence="3" key="1">
    <citation type="submission" date="2022-01" db="EMBL/GenBank/DDBJ databases">
        <authorList>
            <person name="King R."/>
        </authorList>
    </citation>
    <scope>NUCLEOTIDE SEQUENCE</scope>
</reference>
<sequence>MDTGTKIAVIFIICSFQSIASAEKCTRPNVKRQQVFIYRTIGKINVMVYRCLYNDTRTAYSDISDYCLSAIKTKKFVDKWDQTHNFEDRNSPMVLEQYPATADPLLNIIYLRSGTVCRFDRGFCYDPKETISYAAVWKVIPVPSEKCPNKLEQVFYGYVDMWSFSAEHQKYLFFYDTSSDKSFSLKLTNASTCYRKPVWFTNERGYIVSRDSLTQYYSSVKKLDKQYFPLKSKSVVSESILKDCDLSAHSLDFEQIKSDYLGDPKNLKIIFKLHQKQIKDNNNYVLEFDKNLKKIHAFLESQGKDVNSNKIMLALYKTKFDSLNNSKNSQNVKGNGYHYNDKDLLEKISKMGDTITHLKNSIQMHSSSNQISKEHLEHAIANLKIELNKNYQTLNNNFSNSIQFEISNIKKLVSEIENTVLKKLEPKIVSANNYTKICNEKVENINNEIKKSLNALKQELSQNDILLEKNVKKYVDNIIVKKLDLSNSKLQNLEGKIKNNIFKNENDFKTMVNKLEYLNKTTNLELDKLNQDLKILKTNYEAFDQKVEGSKELFKNEIILMKDLIATGNTNLKNEITDMYLGNGKDLSKDLIKVNGSLLSRVDFSDSKIQDIEQQLNNIKRDAENNRNSANVKLNDIIKDVAQTSEKLNTIPTKIEEQILKKLNPTINSINSKSNNCNDKIENLKTDTSNRVEDLKRELTQLSNLGDEIMNINLQKMKDSISNKIILDNTKVRELENTLNKCRDFSENNKILTEQGLQEIKRNISGIFEFVNQASSSIDNNILNKYNSILSTLDDKSRDCMQEIANLKYNFDKSNKDLKQNIFDTFIPTDKEIITKLGNVNNSLLNKISSSDLKIQELETKIGEFKDNIQYFVNKYELNSLQSSLDKTNKFIKSLPSKIEDELTKNINHSLSSLQKNNDNCDKEINDLKGDVKKSFDDIRKEVFTTFSSTGEDLQKINNSVLQIKDAYNKKIQYLENKTNSLSQAAKTKNPLFAKVEYLTKQADSTNKALVDNMDEINNVKFNLKKMAGEVNNLNSDNNSEKSYLSNLNQTVVRNTKLLKQLEDDINSLKNSGNIANIEIQKHEELIQQKSDDINKLQKNQQKTDKIIDDLKLIDTDTQQQLKEFQQEIKTLKNNISLSNKLIYDSDKTVIDLRNQIEELKIISLKKEQEFTETLSNFQNILNKFAGIDLKKELADLKTCCADKDLKIIENDKEIKKLKNESEKAIKELKAELEHYNDLNSLVEPESV</sequence>
<protein>
    <submittedName>
        <fullName evidence="3">Uncharacterized protein</fullName>
    </submittedName>
</protein>
<gene>
    <name evidence="3" type="ORF">PSYICH_LOCUS10334</name>
</gene>
<feature type="coiled-coil region" evidence="1">
    <location>
        <begin position="1208"/>
        <end position="1239"/>
    </location>
</feature>